<dbReference type="RefSeq" id="WP_191138146.1">
    <property type="nucleotide sequence ID" value="NZ_JACXAG020000001.1"/>
</dbReference>
<dbReference type="PANTHER" id="PTHR12918">
    <property type="entry name" value="CYSTEINE DIOXYGENASE"/>
    <property type="match status" value="1"/>
</dbReference>
<keyword evidence="3 8" id="KW-0223">Dioxygenase</keyword>
<sequence>MSFINQVEAIIQHNEQLDKSDRLDLNQLLKKLVVEGECTFKNVVPHQTKPVSPLQYGRNVIFQSELYEVVVISMPALIETPIHDHGESDCCAYVVSGLVENRCFSLSESAKPLLRATQYYHSGEYFYESSNQIHSMKNPTGKSFTSLHLYSPPIKNNTIYKTVMNHKSQYLK</sequence>
<evidence type="ECO:0000256" key="7">
    <source>
        <dbReference type="PIRSR" id="PIRSR610300-51"/>
    </source>
</evidence>
<keyword evidence="2 7" id="KW-0479">Metal-binding</keyword>
<dbReference type="Pfam" id="PF05995">
    <property type="entry name" value="CDO_I"/>
    <property type="match status" value="1"/>
</dbReference>
<feature type="binding site" evidence="7">
    <location>
        <position position="85"/>
    </location>
    <ligand>
        <name>Fe cation</name>
        <dbReference type="ChEBI" id="CHEBI:24875"/>
        <note>catalytic</note>
    </ligand>
</feature>
<comment type="similarity">
    <text evidence="1">Belongs to the cysteine dioxygenase family.</text>
</comment>
<dbReference type="InterPro" id="IPR010300">
    <property type="entry name" value="CDO_1"/>
</dbReference>
<feature type="binding site" evidence="7">
    <location>
        <position position="83"/>
    </location>
    <ligand>
        <name>Fe cation</name>
        <dbReference type="ChEBI" id="CHEBI:24875"/>
        <note>catalytic</note>
    </ligand>
</feature>
<keyword evidence="9" id="KW-1185">Reference proteome</keyword>
<dbReference type="SUPFAM" id="SSF51182">
    <property type="entry name" value="RmlC-like cupins"/>
    <property type="match status" value="1"/>
</dbReference>
<evidence type="ECO:0000256" key="3">
    <source>
        <dbReference type="ARBA" id="ARBA00022964"/>
    </source>
</evidence>
<evidence type="ECO:0000256" key="4">
    <source>
        <dbReference type="ARBA" id="ARBA00023002"/>
    </source>
</evidence>
<gene>
    <name evidence="8" type="ORF">IC620_03885</name>
</gene>
<dbReference type="PANTHER" id="PTHR12918:SF1">
    <property type="entry name" value="CYSTEINE DIOXYGENASE TYPE 1"/>
    <property type="match status" value="1"/>
</dbReference>
<dbReference type="CDD" id="cd10548">
    <property type="entry name" value="cupin_CDO"/>
    <property type="match status" value="1"/>
</dbReference>
<keyword evidence="5 7" id="KW-0408">Iron</keyword>
<feature type="cross-link" description="3'-(S-cysteinyl)-tyrosine (Cys-Tyr)" evidence="6">
    <location>
        <begin position="90"/>
        <end position="150"/>
    </location>
</feature>
<dbReference type="InterPro" id="IPR014710">
    <property type="entry name" value="RmlC-like_jellyroll"/>
</dbReference>
<keyword evidence="6" id="KW-0883">Thioether bond</keyword>
<dbReference type="AlphaFoldDB" id="A0A926NA90"/>
<comment type="caution">
    <text evidence="8">The sequence shown here is derived from an EMBL/GenBank/DDBJ whole genome shotgun (WGS) entry which is preliminary data.</text>
</comment>
<dbReference type="Gene3D" id="2.60.120.10">
    <property type="entry name" value="Jelly Rolls"/>
    <property type="match status" value="1"/>
</dbReference>
<evidence type="ECO:0000256" key="6">
    <source>
        <dbReference type="PIRSR" id="PIRSR610300-50"/>
    </source>
</evidence>
<dbReference type="InterPro" id="IPR011051">
    <property type="entry name" value="RmlC_Cupin_sf"/>
</dbReference>
<protein>
    <submittedName>
        <fullName evidence="8">Cysteine dioxygenase family protein</fullName>
    </submittedName>
</protein>
<evidence type="ECO:0000256" key="1">
    <source>
        <dbReference type="ARBA" id="ARBA00006622"/>
    </source>
</evidence>
<feature type="binding site" evidence="7">
    <location>
        <position position="134"/>
    </location>
    <ligand>
        <name>Fe cation</name>
        <dbReference type="ChEBI" id="CHEBI:24875"/>
        <note>catalytic</note>
    </ligand>
</feature>
<name>A0A926NA90_9BACL</name>
<evidence type="ECO:0000313" key="9">
    <source>
        <dbReference type="Proteomes" id="UP000661691"/>
    </source>
</evidence>
<evidence type="ECO:0000256" key="2">
    <source>
        <dbReference type="ARBA" id="ARBA00022723"/>
    </source>
</evidence>
<keyword evidence="4" id="KW-0560">Oxidoreductase</keyword>
<dbReference type="Proteomes" id="UP000661691">
    <property type="component" value="Unassembled WGS sequence"/>
</dbReference>
<evidence type="ECO:0000313" key="8">
    <source>
        <dbReference type="EMBL" id="MBD1371495.1"/>
    </source>
</evidence>
<dbReference type="GO" id="GO:0016702">
    <property type="term" value="F:oxidoreductase activity, acting on single donors with incorporation of molecular oxygen, incorporation of two atoms of oxygen"/>
    <property type="evidence" value="ECO:0007669"/>
    <property type="project" value="InterPro"/>
</dbReference>
<dbReference type="GO" id="GO:0008198">
    <property type="term" value="F:ferrous iron binding"/>
    <property type="evidence" value="ECO:0007669"/>
    <property type="project" value="TreeGrafter"/>
</dbReference>
<organism evidence="8 9">
    <name type="scientific">Polycladospora coralii</name>
    <dbReference type="NCBI Taxonomy" id="2771432"/>
    <lineage>
        <taxon>Bacteria</taxon>
        <taxon>Bacillati</taxon>
        <taxon>Bacillota</taxon>
        <taxon>Bacilli</taxon>
        <taxon>Bacillales</taxon>
        <taxon>Thermoactinomycetaceae</taxon>
        <taxon>Polycladospora</taxon>
    </lineage>
</organism>
<dbReference type="EMBL" id="JACXAH010000004">
    <property type="protein sequence ID" value="MBD1371495.1"/>
    <property type="molecule type" value="Genomic_DNA"/>
</dbReference>
<reference evidence="8" key="1">
    <citation type="submission" date="2020-09" db="EMBL/GenBank/DDBJ databases">
        <title>A novel bacterium of genus Hazenella, isolated from South China Sea.</title>
        <authorList>
            <person name="Huang H."/>
            <person name="Mo K."/>
            <person name="Hu Y."/>
        </authorList>
    </citation>
    <scope>NUCLEOTIDE SEQUENCE</scope>
    <source>
        <strain evidence="8">IB182357</strain>
    </source>
</reference>
<evidence type="ECO:0000256" key="5">
    <source>
        <dbReference type="ARBA" id="ARBA00023004"/>
    </source>
</evidence>
<proteinExistence type="inferred from homology"/>
<accession>A0A926NA90</accession>